<dbReference type="FunFam" id="3.30.70.330:FF:000013">
    <property type="entry name" value="CUGBP Elav-like family member 1 isoform 2"/>
    <property type="match status" value="1"/>
</dbReference>
<evidence type="ECO:0000313" key="6">
    <source>
        <dbReference type="Ensembl" id="ENSEBUP00000023935.1"/>
    </source>
</evidence>
<dbReference type="Proteomes" id="UP000694388">
    <property type="component" value="Unplaced"/>
</dbReference>
<dbReference type="InterPro" id="IPR034196">
    <property type="entry name" value="CELF1/2_RRM1"/>
</dbReference>
<dbReference type="InterPro" id="IPR012677">
    <property type="entry name" value="Nucleotide-bd_a/b_plait_sf"/>
</dbReference>
<dbReference type="GeneTree" id="ENSGT00940000155461"/>
<dbReference type="Pfam" id="PF00076">
    <property type="entry name" value="RRM_1"/>
    <property type="match status" value="3"/>
</dbReference>
<feature type="domain" description="RRM" evidence="5">
    <location>
        <begin position="364"/>
        <end position="442"/>
    </location>
</feature>
<comment type="similarity">
    <text evidence="1">Belongs to the CELF/BRUNOL family.</text>
</comment>
<dbReference type="SMART" id="SM00360">
    <property type="entry name" value="RRM"/>
    <property type="match status" value="3"/>
</dbReference>
<protein>
    <recommendedName>
        <fullName evidence="5">RRM domain-containing protein</fullName>
    </recommendedName>
</protein>
<name>A0A8C4R2H1_EPTBU</name>
<organism evidence="6 7">
    <name type="scientific">Eptatretus burgeri</name>
    <name type="common">Inshore hagfish</name>
    <dbReference type="NCBI Taxonomy" id="7764"/>
    <lineage>
        <taxon>Eukaryota</taxon>
        <taxon>Metazoa</taxon>
        <taxon>Chordata</taxon>
        <taxon>Craniata</taxon>
        <taxon>Vertebrata</taxon>
        <taxon>Cyclostomata</taxon>
        <taxon>Myxini</taxon>
        <taxon>Myxiniformes</taxon>
        <taxon>Myxinidae</taxon>
        <taxon>Eptatretinae</taxon>
        <taxon>Eptatretus</taxon>
    </lineage>
</organism>
<evidence type="ECO:0000256" key="2">
    <source>
        <dbReference type="ARBA" id="ARBA00022737"/>
    </source>
</evidence>
<dbReference type="SUPFAM" id="SSF54928">
    <property type="entry name" value="RNA-binding domain, RBD"/>
    <property type="match status" value="2"/>
</dbReference>
<dbReference type="Ensembl" id="ENSEBUT00000024510.1">
    <property type="protein sequence ID" value="ENSEBUP00000023935.1"/>
    <property type="gene ID" value="ENSEBUG00000014743.1"/>
</dbReference>
<evidence type="ECO:0000259" key="5">
    <source>
        <dbReference type="PROSITE" id="PS50102"/>
    </source>
</evidence>
<evidence type="ECO:0000256" key="1">
    <source>
        <dbReference type="ARBA" id="ARBA00009621"/>
    </source>
</evidence>
<dbReference type="FunFam" id="3.30.70.330:FF:000016">
    <property type="entry name" value="CUGBP Elav-like family member 1 isoform 2"/>
    <property type="match status" value="1"/>
</dbReference>
<proteinExistence type="inferred from homology"/>
<sequence>MNGSLEHSDQPDPDAIKMFVGQIPRTWTEKDLKEMFEQFGPVYEINVLRDRTQNPPQSRGCCFVTFYTRKAALDAQNALHNVKKLPGMYHAIQMKPADSEKSNEDRKLFVGMVSKKCNESDIRVMFSSYGQIEECRVLRGPDGVSRGDFIPPSFIAYTSHSFPIYHPLTFSCSAPLVVKFADTLKDKENRRLQQQIAQQMQQLNAWGSLASMNTLGPQYLAVRTCMLSRLNAMQLQNLLTLAAAASAQSSPSASVGNSSLGGTSGSLGSLGSSGKTSKGYHSCIQFTLHPIPVLDIVCVGLNGGLGSSVLSNGSGGGGAVDALSQAYSGIQQYAAAALPGLYSHNLLQQAQGAAGSQKEGPEGANLFIYHLPQEFGDQDLMQMFMPFGSVISAKVFIDKQTNLSKCFGFVSYDNPVSAQAAIQAMNGFQIGMKRLKVQLKRSKSDSKPY</sequence>
<dbReference type="PANTHER" id="PTHR24012">
    <property type="entry name" value="RNA BINDING PROTEIN"/>
    <property type="match status" value="1"/>
</dbReference>
<dbReference type="InterPro" id="IPR035979">
    <property type="entry name" value="RBD_domain_sf"/>
</dbReference>
<keyword evidence="2" id="KW-0677">Repeat</keyword>
<feature type="domain" description="RRM" evidence="5">
    <location>
        <begin position="106"/>
        <end position="147"/>
    </location>
</feature>
<dbReference type="InterPro" id="IPR000504">
    <property type="entry name" value="RRM_dom"/>
</dbReference>
<keyword evidence="3 4" id="KW-0694">RNA-binding</keyword>
<dbReference type="Gene3D" id="3.30.70.330">
    <property type="match status" value="3"/>
</dbReference>
<evidence type="ECO:0000256" key="3">
    <source>
        <dbReference type="ARBA" id="ARBA00022884"/>
    </source>
</evidence>
<feature type="domain" description="RRM" evidence="5">
    <location>
        <begin position="16"/>
        <end position="99"/>
    </location>
</feature>
<evidence type="ECO:0000256" key="4">
    <source>
        <dbReference type="PROSITE-ProRule" id="PRU00176"/>
    </source>
</evidence>
<dbReference type="InterPro" id="IPR034199">
    <property type="entry name" value="CELF1/2_RRM3"/>
</dbReference>
<dbReference type="CDD" id="cd12638">
    <property type="entry name" value="RRM3_CELF1_2"/>
    <property type="match status" value="1"/>
</dbReference>
<keyword evidence="7" id="KW-1185">Reference proteome</keyword>
<dbReference type="CDD" id="cd12631">
    <property type="entry name" value="RRM1_CELF1_2_Bruno"/>
    <property type="match status" value="1"/>
</dbReference>
<evidence type="ECO:0000313" key="7">
    <source>
        <dbReference type="Proteomes" id="UP000694388"/>
    </source>
</evidence>
<dbReference type="GO" id="GO:0003723">
    <property type="term" value="F:RNA binding"/>
    <property type="evidence" value="ECO:0007669"/>
    <property type="project" value="UniProtKB-UniRule"/>
</dbReference>
<dbReference type="OMA" id="PWKQYFS"/>
<reference evidence="6" key="1">
    <citation type="submission" date="2025-08" db="UniProtKB">
        <authorList>
            <consortium name="Ensembl"/>
        </authorList>
    </citation>
    <scope>IDENTIFICATION</scope>
</reference>
<dbReference type="AlphaFoldDB" id="A0A8C4R2H1"/>
<accession>A0A8C4R2H1</accession>
<reference evidence="6" key="2">
    <citation type="submission" date="2025-09" db="UniProtKB">
        <authorList>
            <consortium name="Ensembl"/>
        </authorList>
    </citation>
    <scope>IDENTIFICATION</scope>
</reference>
<dbReference type="PROSITE" id="PS50102">
    <property type="entry name" value="RRM"/>
    <property type="match status" value="3"/>
</dbReference>